<organism evidence="2">
    <name type="scientific">Sergentomyia schwetzi</name>
    <dbReference type="NCBI Taxonomy" id="114605"/>
    <lineage>
        <taxon>Eukaryota</taxon>
        <taxon>Metazoa</taxon>
        <taxon>Ecdysozoa</taxon>
        <taxon>Arthropoda</taxon>
        <taxon>Hexapoda</taxon>
        <taxon>Insecta</taxon>
        <taxon>Pterygota</taxon>
        <taxon>Neoptera</taxon>
        <taxon>Endopterygota</taxon>
        <taxon>Diptera</taxon>
        <taxon>Nematocera</taxon>
        <taxon>Psychodoidea</taxon>
        <taxon>Psychodidae</taxon>
        <taxon>Sergentomyia</taxon>
        <taxon>Sergentomyia</taxon>
    </lineage>
</organism>
<feature type="chain" id="PRO_5025342790" evidence="1">
    <location>
        <begin position="20"/>
        <end position="337"/>
    </location>
</feature>
<evidence type="ECO:0000313" key="2">
    <source>
        <dbReference type="EMBL" id="QHO60659.1"/>
    </source>
</evidence>
<reference evidence="2" key="1">
    <citation type="submission" date="2019-10" db="EMBL/GenBank/DDBJ databases">
        <title>Sergentomyia schwetzi: salivary gland transcriptome, proteome and enzymatic activities in two lineages adapted to different blood sources.</title>
        <authorList>
            <person name="Polanska N."/>
            <person name="Ishemgulova A."/>
            <person name="Volfova V."/>
            <person name="Flegontov P."/>
            <person name="Votypka J."/>
            <person name="Yurchenko V."/>
            <person name="Volf P."/>
        </authorList>
    </citation>
    <scope>NUCLEOTIDE SEQUENCE</scope>
    <source>
        <tissue evidence="2">Salivary glands</tissue>
    </source>
</reference>
<feature type="signal peptide" evidence="1">
    <location>
        <begin position="1"/>
        <end position="19"/>
    </location>
</feature>
<accession>A0A6B9VKS1</accession>
<name>A0A6B9VKS1_9DIPT</name>
<dbReference type="AlphaFoldDB" id="A0A6B9VKS1"/>
<sequence>MPILKSIIFLIYLSGLVYSWSNDYDLHDVGDIYRIGKHDKTDTTLFDVNYNLTIDGECIPNTYDIKTVCTNNATHFTLNFEESEKYCISAIMLLSDPIKDDEEGTKSSIFCQTGGIAKRHCMLVFRKKEPRYNAEVFIYGVKEINQECSAMKDRYLGKDAANTDAYGLKYHFDKHDKSSLQPTLMKYSLEDRSVQYKNGLFNLQINYLNKTDTLLRTIEIDNEGNYKYLKMDLLNHWKQKVVFLDVYWFQELPYGTPKFPYIHFSEPCRLRYADCTLIFDTDQVITYAIVKVFVTADPVEGPRSLALPIRRDKSITEYKDRPKQFVDAFWTEPDKKK</sequence>
<proteinExistence type="evidence at transcript level"/>
<dbReference type="EMBL" id="MN605269">
    <property type="protein sequence ID" value="QHO60659.1"/>
    <property type="molecule type" value="mRNA"/>
</dbReference>
<keyword evidence="1" id="KW-0732">Signal</keyword>
<evidence type="ECO:0000256" key="1">
    <source>
        <dbReference type="SAM" id="SignalP"/>
    </source>
</evidence>
<protein>
    <submittedName>
        <fullName evidence="2">Lufaxin</fullName>
    </submittedName>
</protein>